<dbReference type="EMBL" id="JACHIW010000001">
    <property type="protein sequence ID" value="MBB5156737.1"/>
    <property type="molecule type" value="Genomic_DNA"/>
</dbReference>
<feature type="repeat" description="TPR" evidence="1">
    <location>
        <begin position="217"/>
        <end position="250"/>
    </location>
</feature>
<sequence>MDRRTLLAAITATASEPLARLLDGLVSPKESGQVGRIEVAAVRESARHFSAMDLQYGGKVAAGVAGESLRWAVGLLDRPMTSGTRKALSSAVASLSDRLAWSMHDSGLKYQTRRMSELSVRTSNEGDDPTLTAHVRLNLSSFMETRPADAASVLVGVYQDNRVHPLERANVAAVRARHLGNAGNAREARNLLGLAEDLIGKEYPDGVPSWAGFLTDPHLFRVLGRSYYSIGELDKAATHFDQAMRGFGSDRGRGRAQVMVRLGLVRLAQGRVEDARAQADAARRAMATVNSVRARESLDKLTSRLDALA</sequence>
<protein>
    <recommendedName>
        <fullName evidence="4">Tetratricopeptide repeat protein</fullName>
    </recommendedName>
</protein>
<keyword evidence="1" id="KW-0802">TPR repeat</keyword>
<accession>A0A840Q9W5</accession>
<evidence type="ECO:0000313" key="3">
    <source>
        <dbReference type="Proteomes" id="UP000584374"/>
    </source>
</evidence>
<name>A0A840Q9W5_9PSEU</name>
<proteinExistence type="predicted"/>
<reference evidence="2 3" key="1">
    <citation type="submission" date="2020-08" db="EMBL/GenBank/DDBJ databases">
        <title>Sequencing the genomes of 1000 actinobacteria strains.</title>
        <authorList>
            <person name="Klenk H.-P."/>
        </authorList>
    </citation>
    <scope>NUCLEOTIDE SEQUENCE [LARGE SCALE GENOMIC DNA]</scope>
    <source>
        <strain evidence="2 3">DSM 45584</strain>
    </source>
</reference>
<evidence type="ECO:0000256" key="1">
    <source>
        <dbReference type="PROSITE-ProRule" id="PRU00339"/>
    </source>
</evidence>
<organism evidence="2 3">
    <name type="scientific">Saccharopolyspora phatthalungensis</name>
    <dbReference type="NCBI Taxonomy" id="664693"/>
    <lineage>
        <taxon>Bacteria</taxon>
        <taxon>Bacillati</taxon>
        <taxon>Actinomycetota</taxon>
        <taxon>Actinomycetes</taxon>
        <taxon>Pseudonocardiales</taxon>
        <taxon>Pseudonocardiaceae</taxon>
        <taxon>Saccharopolyspora</taxon>
    </lineage>
</organism>
<keyword evidence="3" id="KW-1185">Reference proteome</keyword>
<dbReference type="SUPFAM" id="SSF48452">
    <property type="entry name" value="TPR-like"/>
    <property type="match status" value="1"/>
</dbReference>
<dbReference type="InterPro" id="IPR011990">
    <property type="entry name" value="TPR-like_helical_dom_sf"/>
</dbReference>
<evidence type="ECO:0000313" key="2">
    <source>
        <dbReference type="EMBL" id="MBB5156737.1"/>
    </source>
</evidence>
<dbReference type="Proteomes" id="UP000584374">
    <property type="component" value="Unassembled WGS sequence"/>
</dbReference>
<dbReference type="PROSITE" id="PS50005">
    <property type="entry name" value="TPR"/>
    <property type="match status" value="1"/>
</dbReference>
<comment type="caution">
    <text evidence="2">The sequence shown here is derived from an EMBL/GenBank/DDBJ whole genome shotgun (WGS) entry which is preliminary data.</text>
</comment>
<gene>
    <name evidence="2" type="ORF">BJ970_004271</name>
</gene>
<dbReference type="AlphaFoldDB" id="A0A840Q9W5"/>
<dbReference type="InterPro" id="IPR019734">
    <property type="entry name" value="TPR_rpt"/>
</dbReference>
<dbReference type="Gene3D" id="1.25.40.10">
    <property type="entry name" value="Tetratricopeptide repeat domain"/>
    <property type="match status" value="1"/>
</dbReference>
<evidence type="ECO:0008006" key="4">
    <source>
        <dbReference type="Google" id="ProtNLM"/>
    </source>
</evidence>